<evidence type="ECO:0000313" key="3">
    <source>
        <dbReference type="EMBL" id="KAF4147574.1"/>
    </source>
</evidence>
<dbReference type="EMBL" id="WSZM01000136">
    <property type="protein sequence ID" value="KAF4040743.1"/>
    <property type="molecule type" value="Genomic_DNA"/>
</dbReference>
<dbReference type="EMBL" id="JAACNO010000450">
    <property type="protein sequence ID" value="KAF4147574.1"/>
    <property type="molecule type" value="Genomic_DNA"/>
</dbReference>
<evidence type="ECO:0000313" key="4">
    <source>
        <dbReference type="Proteomes" id="UP000602510"/>
    </source>
</evidence>
<proteinExistence type="predicted"/>
<keyword evidence="4" id="KW-1185">Reference proteome</keyword>
<protein>
    <submittedName>
        <fullName evidence="2">Uncharacterized protein</fullName>
    </submittedName>
</protein>
<feature type="region of interest" description="Disordered" evidence="1">
    <location>
        <begin position="238"/>
        <end position="306"/>
    </location>
</feature>
<feature type="region of interest" description="Disordered" evidence="1">
    <location>
        <begin position="185"/>
        <end position="217"/>
    </location>
</feature>
<feature type="region of interest" description="Disordered" evidence="1">
    <location>
        <begin position="1"/>
        <end position="29"/>
    </location>
</feature>
<evidence type="ECO:0000313" key="2">
    <source>
        <dbReference type="EMBL" id="KAF4040743.1"/>
    </source>
</evidence>
<sequence>MFLKLNGRGDDVDTKRRVHGTHGHLQDAMATTTPADMIENEETNRSIPLSRDDYLIIVTWMEVEDNFAAVHGSGDKIRIGGKPKVKKIDAFRALSKHVISKTDNDALRAVGLTGRNMQQRWKTYMRRFKRTLKASHTETGMGISRRELAEGMSIPQKLEQMYPHFSRMKTMFGLKANVTPSATVELGLPDTDESDVVASDVSDHAEDSSFKEGTSMTDGWSDGDLTFSLLAQSTLASMATPTPPASLDASELTQTSANVPTDGTAGAEPQDLQQRTRSRPALQEKLSSSRATKLSKRSSQSALTPCIDQPSLTDFQEIATFITKCSDDMQRATEFNCAGRKERCIFETNKLGTCTRYETQQSR</sequence>
<gene>
    <name evidence="2" type="ORF">GN244_ATG07094</name>
    <name evidence="3" type="ORF">GN958_ATG03228</name>
</gene>
<feature type="compositionally biased region" description="Basic and acidic residues" evidence="1">
    <location>
        <begin position="201"/>
        <end position="210"/>
    </location>
</feature>
<dbReference type="AlphaFoldDB" id="A0A833WFZ7"/>
<organism evidence="2 4">
    <name type="scientific">Phytophthora infestans</name>
    <name type="common">Potato late blight agent</name>
    <name type="synonym">Botrytis infestans</name>
    <dbReference type="NCBI Taxonomy" id="4787"/>
    <lineage>
        <taxon>Eukaryota</taxon>
        <taxon>Sar</taxon>
        <taxon>Stramenopiles</taxon>
        <taxon>Oomycota</taxon>
        <taxon>Peronosporomycetes</taxon>
        <taxon>Peronosporales</taxon>
        <taxon>Peronosporaceae</taxon>
        <taxon>Phytophthora</taxon>
    </lineage>
</organism>
<dbReference type="Proteomes" id="UP000602510">
    <property type="component" value="Unassembled WGS sequence"/>
</dbReference>
<comment type="caution">
    <text evidence="2">The sequence shown here is derived from an EMBL/GenBank/DDBJ whole genome shotgun (WGS) entry which is preliminary data.</text>
</comment>
<reference evidence="2" key="1">
    <citation type="submission" date="2020-04" db="EMBL/GenBank/DDBJ databases">
        <title>Hybrid Assembly of Korean Phytophthora infestans isolates.</title>
        <authorList>
            <person name="Prokchorchik M."/>
            <person name="Lee Y."/>
            <person name="Seo J."/>
            <person name="Cho J.-H."/>
            <person name="Park Y.-E."/>
            <person name="Jang D.-C."/>
            <person name="Im J.-S."/>
            <person name="Choi J.-G."/>
            <person name="Park H.-J."/>
            <person name="Lee G.-B."/>
            <person name="Lee Y.-G."/>
            <person name="Hong S.-Y."/>
            <person name="Cho K."/>
            <person name="Sohn K.H."/>
        </authorList>
    </citation>
    <scope>NUCLEOTIDE SEQUENCE</scope>
    <source>
        <strain evidence="2">KR_1_A1</strain>
        <strain evidence="3">KR_2_A2</strain>
    </source>
</reference>
<feature type="compositionally biased region" description="Polar residues" evidence="1">
    <location>
        <begin position="285"/>
        <end position="303"/>
    </location>
</feature>
<accession>A0A833WFZ7</accession>
<name>A0A833WFZ7_PHYIN</name>
<feature type="compositionally biased region" description="Polar residues" evidence="1">
    <location>
        <begin position="251"/>
        <end position="261"/>
    </location>
</feature>
<dbReference type="Proteomes" id="UP000704712">
    <property type="component" value="Unassembled WGS sequence"/>
</dbReference>
<evidence type="ECO:0000256" key="1">
    <source>
        <dbReference type="SAM" id="MobiDB-lite"/>
    </source>
</evidence>